<feature type="domain" description="CHAD" evidence="1">
    <location>
        <begin position="8"/>
        <end position="288"/>
    </location>
</feature>
<protein>
    <submittedName>
        <fullName evidence="2">CHAD domain-containing protein</fullName>
    </submittedName>
</protein>
<keyword evidence="3" id="KW-1185">Reference proteome</keyword>
<accession>A0A1C3UBD7</accession>
<dbReference type="SMART" id="SM00880">
    <property type="entry name" value="CHAD"/>
    <property type="match status" value="1"/>
</dbReference>
<dbReference type="InterPro" id="IPR038186">
    <property type="entry name" value="CHAD_dom_sf"/>
</dbReference>
<evidence type="ECO:0000313" key="3">
    <source>
        <dbReference type="Proteomes" id="UP000186228"/>
    </source>
</evidence>
<organism evidence="2 3">
    <name type="scientific">Rhizobium hainanense</name>
    <dbReference type="NCBI Taxonomy" id="52131"/>
    <lineage>
        <taxon>Bacteria</taxon>
        <taxon>Pseudomonadati</taxon>
        <taxon>Pseudomonadota</taxon>
        <taxon>Alphaproteobacteria</taxon>
        <taxon>Hyphomicrobiales</taxon>
        <taxon>Rhizobiaceae</taxon>
        <taxon>Rhizobium/Agrobacterium group</taxon>
        <taxon>Rhizobium</taxon>
    </lineage>
</organism>
<sequence>MSYRIRPDRALDDEVHKAAAHQLGKAMAVLTDRPQGLHEAVHAARKNIKRVRALYRLIAPIAREFQQRENDRLRDMARTLSGVRDATALIEISHYLQATAASAEELHALTRVSDLLAARRDHLAAAETDLEDKAQAAVATCAEAREALKEISFNCGRRATASLFQKSWRKNARKAVQALSECHAEAAHAESFHDLRKRSQDYWMHHMLLRDVWPAAMHAKQLEAKALVDVLGRYLDMSILADVADREPHLFDRSDDHARLLEAIIARQQTAREEALSQARWVFADKPENEARTIKHLWLEAAG</sequence>
<dbReference type="Gene3D" id="1.40.20.10">
    <property type="entry name" value="CHAD domain"/>
    <property type="match status" value="1"/>
</dbReference>
<dbReference type="EMBL" id="FMAC01000001">
    <property type="protein sequence ID" value="SCB12647.1"/>
    <property type="molecule type" value="Genomic_DNA"/>
</dbReference>
<dbReference type="STRING" id="52131.GA0061100_1011147"/>
<evidence type="ECO:0000313" key="2">
    <source>
        <dbReference type="EMBL" id="SCB12647.1"/>
    </source>
</evidence>
<dbReference type="PANTHER" id="PTHR39339:SF1">
    <property type="entry name" value="CHAD DOMAIN-CONTAINING PROTEIN"/>
    <property type="match status" value="1"/>
</dbReference>
<dbReference type="OrthoDB" id="9810907at2"/>
<evidence type="ECO:0000259" key="1">
    <source>
        <dbReference type="PROSITE" id="PS51708"/>
    </source>
</evidence>
<reference evidence="3" key="1">
    <citation type="submission" date="2016-08" db="EMBL/GenBank/DDBJ databases">
        <authorList>
            <person name="Varghese N."/>
            <person name="Submissions Spin"/>
        </authorList>
    </citation>
    <scope>NUCLEOTIDE SEQUENCE [LARGE SCALE GENOMIC DNA]</scope>
    <source>
        <strain evidence="3">CCBAU 57015</strain>
    </source>
</reference>
<dbReference type="RefSeq" id="WP_075851688.1">
    <property type="nucleotide sequence ID" value="NZ_FMAC01000001.1"/>
</dbReference>
<proteinExistence type="predicted"/>
<dbReference type="InterPro" id="IPR007899">
    <property type="entry name" value="CHAD_dom"/>
</dbReference>
<gene>
    <name evidence="2" type="ORF">GA0061100_1011147</name>
</gene>
<dbReference type="PANTHER" id="PTHR39339">
    <property type="entry name" value="SLR1444 PROTEIN"/>
    <property type="match status" value="1"/>
</dbReference>
<dbReference type="Pfam" id="PF05235">
    <property type="entry name" value="CHAD"/>
    <property type="match status" value="1"/>
</dbReference>
<dbReference type="PROSITE" id="PS51708">
    <property type="entry name" value="CHAD"/>
    <property type="match status" value="1"/>
</dbReference>
<dbReference type="Proteomes" id="UP000186228">
    <property type="component" value="Unassembled WGS sequence"/>
</dbReference>
<name>A0A1C3UBD7_9HYPH</name>
<dbReference type="AlphaFoldDB" id="A0A1C3UBD7"/>